<name>A0A8S2XL36_9BILA</name>
<reference evidence="5" key="1">
    <citation type="submission" date="2021-02" db="EMBL/GenBank/DDBJ databases">
        <authorList>
            <person name="Nowell W R."/>
        </authorList>
    </citation>
    <scope>NUCLEOTIDE SEQUENCE</scope>
</reference>
<dbReference type="EMBL" id="CAJOBH010049836">
    <property type="protein sequence ID" value="CAF4373763.1"/>
    <property type="molecule type" value="Genomic_DNA"/>
</dbReference>
<dbReference type="EMBL" id="CAJOBJ010081378">
    <property type="protein sequence ID" value="CAF4502708.1"/>
    <property type="molecule type" value="Genomic_DNA"/>
</dbReference>
<protein>
    <submittedName>
        <fullName evidence="5">Uncharacterized protein</fullName>
    </submittedName>
</protein>
<dbReference type="Proteomes" id="UP000681720">
    <property type="component" value="Unassembled WGS sequence"/>
</dbReference>
<evidence type="ECO:0000313" key="4">
    <source>
        <dbReference type="EMBL" id="CAF4482538.1"/>
    </source>
</evidence>
<feature type="non-terminal residue" evidence="5">
    <location>
        <position position="1"/>
    </location>
</feature>
<accession>A0A8S2XL36</accession>
<proteinExistence type="predicted"/>
<dbReference type="SUPFAM" id="SSF103652">
    <property type="entry name" value="G protein-binding domain"/>
    <property type="match status" value="1"/>
</dbReference>
<dbReference type="Proteomes" id="UP000681967">
    <property type="component" value="Unassembled WGS sequence"/>
</dbReference>
<evidence type="ECO:0000313" key="6">
    <source>
        <dbReference type="EMBL" id="CAF4505487.1"/>
    </source>
</evidence>
<evidence type="ECO:0000313" key="3">
    <source>
        <dbReference type="EMBL" id="CAF4373832.1"/>
    </source>
</evidence>
<evidence type="ECO:0000313" key="7">
    <source>
        <dbReference type="Proteomes" id="UP000681720"/>
    </source>
</evidence>
<evidence type="ECO:0000256" key="1">
    <source>
        <dbReference type="SAM" id="Coils"/>
    </source>
</evidence>
<dbReference type="Proteomes" id="UP000676336">
    <property type="component" value="Unassembled WGS sequence"/>
</dbReference>
<keyword evidence="1" id="KW-0175">Coiled coil</keyword>
<dbReference type="EMBL" id="CAJOBI010077146">
    <property type="protein sequence ID" value="CAF4482538.1"/>
    <property type="molecule type" value="Genomic_DNA"/>
</dbReference>
<dbReference type="EMBL" id="CAJOBH010049845">
    <property type="protein sequence ID" value="CAF4373832.1"/>
    <property type="molecule type" value="Genomic_DNA"/>
</dbReference>
<gene>
    <name evidence="2" type="ORF">BYL167_LOCUS30433</name>
    <name evidence="3" type="ORF">BYL167_LOCUS30437</name>
    <name evidence="5" type="ORF">GIL414_LOCUS34796</name>
    <name evidence="6" type="ORF">GIL414_LOCUS34934</name>
    <name evidence="4" type="ORF">SMN809_LOCUS34100</name>
</gene>
<organism evidence="5 7">
    <name type="scientific">Rotaria magnacalcarata</name>
    <dbReference type="NCBI Taxonomy" id="392030"/>
    <lineage>
        <taxon>Eukaryota</taxon>
        <taxon>Metazoa</taxon>
        <taxon>Spiralia</taxon>
        <taxon>Gnathifera</taxon>
        <taxon>Rotifera</taxon>
        <taxon>Eurotatoria</taxon>
        <taxon>Bdelloidea</taxon>
        <taxon>Philodinida</taxon>
        <taxon>Philodinidae</taxon>
        <taxon>Rotaria</taxon>
    </lineage>
</organism>
<evidence type="ECO:0000313" key="2">
    <source>
        <dbReference type="EMBL" id="CAF4373763.1"/>
    </source>
</evidence>
<dbReference type="Gene3D" id="1.20.5.730">
    <property type="entry name" value="Single helix bin"/>
    <property type="match status" value="1"/>
</dbReference>
<feature type="coiled-coil region" evidence="1">
    <location>
        <begin position="5"/>
        <end position="43"/>
    </location>
</feature>
<feature type="non-terminal residue" evidence="5">
    <location>
        <position position="61"/>
    </location>
</feature>
<comment type="caution">
    <text evidence="5">The sequence shown here is derived from an EMBL/GenBank/DDBJ whole genome shotgun (WGS) entry which is preliminary data.</text>
</comment>
<evidence type="ECO:0000313" key="5">
    <source>
        <dbReference type="EMBL" id="CAF4502708.1"/>
    </source>
</evidence>
<dbReference type="AlphaFoldDB" id="A0A8S2XL36"/>
<dbReference type="EMBL" id="CAJOBJ010082057">
    <property type="protein sequence ID" value="CAF4505487.1"/>
    <property type="molecule type" value="Genomic_DNA"/>
</dbReference>
<sequence length="61" mass="7082">TKTVANSFTNQLKEKLEQITKAKDQVDEENATLRIQIQKLKIDLENNELVQHDFVKLSQTL</sequence>